<organism evidence="3 4">
    <name type="scientific">Flavonifractor plautii 1_3_50AFAA</name>
    <dbReference type="NCBI Taxonomy" id="742738"/>
    <lineage>
        <taxon>Bacteria</taxon>
        <taxon>Bacillati</taxon>
        <taxon>Bacillota</taxon>
        <taxon>Clostridia</taxon>
        <taxon>Eubacteriales</taxon>
        <taxon>Oscillospiraceae</taxon>
        <taxon>Flavonifractor</taxon>
    </lineage>
</organism>
<dbReference type="InterPro" id="IPR046059">
    <property type="entry name" value="DUF6017"/>
</dbReference>
<evidence type="ECO:0000313" key="3">
    <source>
        <dbReference type="EMBL" id="KGF53600.1"/>
    </source>
</evidence>
<comment type="caution">
    <text evidence="3">The sequence shown here is derived from an EMBL/GenBank/DDBJ whole genome shotgun (WGS) entry which is preliminary data.</text>
</comment>
<gene>
    <name evidence="3" type="ORF">HMPREF9460_03591</name>
</gene>
<accession>A0A096B3D7</accession>
<dbReference type="RefSeq" id="WP_009261268.1">
    <property type="nucleotide sequence ID" value="NZ_KN174166.1"/>
</dbReference>
<keyword evidence="4" id="KW-1185">Reference proteome</keyword>
<dbReference type="Proteomes" id="UP000029585">
    <property type="component" value="Unassembled WGS sequence"/>
</dbReference>
<feature type="region of interest" description="Disordered" evidence="1">
    <location>
        <begin position="96"/>
        <end position="143"/>
    </location>
</feature>
<protein>
    <recommendedName>
        <fullName evidence="2">DUF6017 domain-containing protein</fullName>
    </recommendedName>
</protein>
<feature type="domain" description="DUF6017" evidence="2">
    <location>
        <begin position="161"/>
        <end position="297"/>
    </location>
</feature>
<evidence type="ECO:0000256" key="1">
    <source>
        <dbReference type="SAM" id="MobiDB-lite"/>
    </source>
</evidence>
<name>A0A096B3D7_FLAPL</name>
<evidence type="ECO:0000313" key="4">
    <source>
        <dbReference type="Proteomes" id="UP000029585"/>
    </source>
</evidence>
<evidence type="ECO:0000259" key="2">
    <source>
        <dbReference type="Pfam" id="PF19481"/>
    </source>
</evidence>
<dbReference type="AlphaFoldDB" id="A0A096B3D7"/>
<dbReference type="Pfam" id="PF19481">
    <property type="entry name" value="DUF6017"/>
    <property type="match status" value="1"/>
</dbReference>
<dbReference type="eggNOG" id="COG3935">
    <property type="taxonomic scope" value="Bacteria"/>
</dbReference>
<dbReference type="EMBL" id="ADLO01000107">
    <property type="protein sequence ID" value="KGF53600.1"/>
    <property type="molecule type" value="Genomic_DNA"/>
</dbReference>
<proteinExistence type="predicted"/>
<dbReference type="PATRIC" id="fig|742738.3.peg.3701"/>
<feature type="compositionally biased region" description="Basic and acidic residues" evidence="1">
    <location>
        <begin position="133"/>
        <end position="143"/>
    </location>
</feature>
<sequence>MAVFRVERTQNYTVMSNYHLRDRRLSLKAKGLLSLMLSLPEDWDYTLSGLARISLEGKDAIRAAVVELEQAGYVQRRQTTDKAGKFSSNEYIIREWPNPEKLPPKGPSAADPSSENPTARKPSAAFTSPEKPTQIKKDSEKTNIENTNLPSIESFPFCSAPPALEAKGRDARPRRGWSMDEHEMAAYRSMIQENVRYDDFVQEHPWDVGRLDEMVELMVETVCSTRRSIRIAGNDIPQAVVKSRLLKLDGEHIRFVFDCLQRNPTEIRNMKQYLLAVLYNAPVTMENHYASQVNHDLYGKAA</sequence>
<dbReference type="HOGENOM" id="CLU_053821_0_0_9"/>
<reference evidence="3 4" key="1">
    <citation type="submission" date="2011-08" db="EMBL/GenBank/DDBJ databases">
        <title>The Genome Sequence of Clostridium orbiscindens 1_3_50AFAA.</title>
        <authorList>
            <consortium name="The Broad Institute Genome Sequencing Platform"/>
            <person name="Earl A."/>
            <person name="Ward D."/>
            <person name="Feldgarden M."/>
            <person name="Gevers D."/>
            <person name="Daigneault M."/>
            <person name="Strauss J."/>
            <person name="Allen-Vercoe E."/>
            <person name="Young S.K."/>
            <person name="Zeng Q."/>
            <person name="Gargeya S."/>
            <person name="Fitzgerald M."/>
            <person name="Haas B."/>
            <person name="Abouelleil A."/>
            <person name="Alvarado L."/>
            <person name="Arachchi H.M."/>
            <person name="Berlin A."/>
            <person name="Brown A."/>
            <person name="Chapman S.B."/>
            <person name="Chen Z."/>
            <person name="Dunbar C."/>
            <person name="Freedman E."/>
            <person name="Gearin G."/>
            <person name="Gellesch M."/>
            <person name="Goldberg J."/>
            <person name="Griggs A."/>
            <person name="Gujja S."/>
            <person name="Heiman D."/>
            <person name="Howarth C."/>
            <person name="Larson L."/>
            <person name="Lui A."/>
            <person name="MacDonald P.J.P."/>
            <person name="Montmayeur A."/>
            <person name="Murphy C."/>
            <person name="Neiman D."/>
            <person name="Pearson M."/>
            <person name="Priest M."/>
            <person name="Roberts A."/>
            <person name="Saif S."/>
            <person name="Shea T."/>
            <person name="Shenoy N."/>
            <person name="Sisk P."/>
            <person name="Stolte C."/>
            <person name="Sykes S."/>
            <person name="Wortman J."/>
            <person name="Nusbaum C."/>
            <person name="Birren B."/>
        </authorList>
    </citation>
    <scope>NUCLEOTIDE SEQUENCE [LARGE SCALE GENOMIC DNA]</scope>
    <source>
        <strain evidence="3 4">1_3_50AFAA</strain>
    </source>
</reference>